<evidence type="ECO:0008006" key="4">
    <source>
        <dbReference type="Google" id="ProtNLM"/>
    </source>
</evidence>
<sequence>MMKFKRLLSLCLCLMLVLTGCKNTVVDDKKPSCNYYTNLFIQNMNTNKIKSISVYETNYSKDKVLNTELYYIIKNLFDSLKKENFLDEPMYTPENPVYRYYITFSNDKTFVIDVYNENYLTLYPWDGKYQKDFIDISNAPKSYNLHGLSKYLFPRL</sequence>
<dbReference type="InterPro" id="IPR032619">
    <property type="entry name" value="DUF4883"/>
</dbReference>
<dbReference type="PROSITE" id="PS51257">
    <property type="entry name" value="PROKAR_LIPOPROTEIN"/>
    <property type="match status" value="1"/>
</dbReference>
<keyword evidence="1" id="KW-0732">Signal</keyword>
<feature type="chain" id="PRO_5038608297" description="Lipoprotein" evidence="1">
    <location>
        <begin position="24"/>
        <end position="156"/>
    </location>
</feature>
<dbReference type="CDD" id="cd15786">
    <property type="entry name" value="CPF_1278_like"/>
    <property type="match status" value="1"/>
</dbReference>
<evidence type="ECO:0000256" key="1">
    <source>
        <dbReference type="SAM" id="SignalP"/>
    </source>
</evidence>
<dbReference type="RefSeq" id="WP_013291688.1">
    <property type="nucleotide sequence ID" value="NC_014393.1"/>
</dbReference>
<dbReference type="Pfam" id="PF16224">
    <property type="entry name" value="DUF4883"/>
    <property type="match status" value="1"/>
</dbReference>
<proteinExistence type="predicted"/>
<protein>
    <recommendedName>
        <fullName evidence="4">Lipoprotein</fullName>
    </recommendedName>
</protein>
<organism evidence="2 3">
    <name type="scientific">Clostridium cellulovorans (strain ATCC 35296 / DSM 3052 / OCM 3 / 743B)</name>
    <dbReference type="NCBI Taxonomy" id="573061"/>
    <lineage>
        <taxon>Bacteria</taxon>
        <taxon>Bacillati</taxon>
        <taxon>Bacillota</taxon>
        <taxon>Clostridia</taxon>
        <taxon>Eubacteriales</taxon>
        <taxon>Clostridiaceae</taxon>
        <taxon>Clostridium</taxon>
    </lineage>
</organism>
<accession>D9SKC8</accession>
<dbReference type="HOGENOM" id="CLU_139641_0_0_9"/>
<gene>
    <name evidence="2" type="ordered locus">Clocel_1680</name>
</gene>
<reference evidence="2 3" key="1">
    <citation type="submission" date="2010-08" db="EMBL/GenBank/DDBJ databases">
        <title>Complete sequence of Clostridium cellulovorans 743B.</title>
        <authorList>
            <consortium name="US DOE Joint Genome Institute"/>
            <person name="Lucas S."/>
            <person name="Copeland A."/>
            <person name="Lapidus A."/>
            <person name="Cheng J.-F."/>
            <person name="Bruce D."/>
            <person name="Goodwin L."/>
            <person name="Pitluck S."/>
            <person name="Chertkov O."/>
            <person name="Detter J.C."/>
            <person name="Han C."/>
            <person name="Tapia R."/>
            <person name="Land M."/>
            <person name="Hauser L."/>
            <person name="Chang Y.-J."/>
            <person name="Jeffries C."/>
            <person name="Kyrpides N."/>
            <person name="Ivanova N."/>
            <person name="Mikhailova N."/>
            <person name="Hemme C.L."/>
            <person name="Woyke T."/>
        </authorList>
    </citation>
    <scope>NUCLEOTIDE SEQUENCE [LARGE SCALE GENOMIC DNA]</scope>
    <source>
        <strain evidence="3">ATCC 35296 / DSM 3052 / OCM 3 / 743B</strain>
    </source>
</reference>
<dbReference type="AlphaFoldDB" id="D9SKC8"/>
<dbReference type="EMBL" id="CP002160">
    <property type="protein sequence ID" value="ADL51424.1"/>
    <property type="molecule type" value="Genomic_DNA"/>
</dbReference>
<evidence type="ECO:0000313" key="3">
    <source>
        <dbReference type="Proteomes" id="UP000002730"/>
    </source>
</evidence>
<dbReference type="Gene3D" id="3.30.1490.410">
    <property type="entry name" value="Uncharacterised protein PF16224, DUF4883"/>
    <property type="match status" value="1"/>
</dbReference>
<keyword evidence="3" id="KW-1185">Reference proteome</keyword>
<evidence type="ECO:0000313" key="2">
    <source>
        <dbReference type="EMBL" id="ADL51424.1"/>
    </source>
</evidence>
<dbReference type="KEGG" id="ccb:Clocel_1680"/>
<feature type="signal peptide" evidence="1">
    <location>
        <begin position="1"/>
        <end position="23"/>
    </location>
</feature>
<name>D9SKC8_CLOC7</name>
<dbReference type="eggNOG" id="ENOG50344DC">
    <property type="taxonomic scope" value="Bacteria"/>
</dbReference>
<dbReference type="Proteomes" id="UP000002730">
    <property type="component" value="Chromosome"/>
</dbReference>